<keyword evidence="3" id="KW-0472">Membrane</keyword>
<dbReference type="GO" id="GO:0006355">
    <property type="term" value="P:regulation of DNA-templated transcription"/>
    <property type="evidence" value="ECO:0007669"/>
    <property type="project" value="InterPro"/>
</dbReference>
<dbReference type="Proteomes" id="UP000037848">
    <property type="component" value="Unassembled WGS sequence"/>
</dbReference>
<dbReference type="EMBL" id="LHPH01000011">
    <property type="protein sequence ID" value="KPH62953.1"/>
    <property type="molecule type" value="Genomic_DNA"/>
</dbReference>
<evidence type="ECO:0000313" key="6">
    <source>
        <dbReference type="Proteomes" id="UP000037848"/>
    </source>
</evidence>
<dbReference type="PROSITE" id="PS51755">
    <property type="entry name" value="OMPR_PHOB"/>
    <property type="match status" value="1"/>
</dbReference>
<dbReference type="AlphaFoldDB" id="A0A0N1ENX4"/>
<feature type="domain" description="OmpR/PhoB-type" evidence="4">
    <location>
        <begin position="10"/>
        <end position="108"/>
    </location>
</feature>
<comment type="caution">
    <text evidence="5">The sequence shown here is derived from an EMBL/GenBank/DDBJ whole genome shotgun (WGS) entry which is preliminary data.</text>
</comment>
<feature type="DNA-binding region" description="OmpR/PhoB-type" evidence="2">
    <location>
        <begin position="10"/>
        <end position="108"/>
    </location>
</feature>
<keyword evidence="1 2" id="KW-0238">DNA-binding</keyword>
<feature type="transmembrane region" description="Helical" evidence="3">
    <location>
        <begin position="145"/>
        <end position="164"/>
    </location>
</feature>
<keyword evidence="6" id="KW-1185">Reference proteome</keyword>
<dbReference type="Gene3D" id="1.10.10.10">
    <property type="entry name" value="Winged helix-like DNA-binding domain superfamily/Winged helix DNA-binding domain"/>
    <property type="match status" value="1"/>
</dbReference>
<organism evidence="5 6">
    <name type="scientific">Pseudoalteromonas porphyrae</name>
    <dbReference type="NCBI Taxonomy" id="187330"/>
    <lineage>
        <taxon>Bacteria</taxon>
        <taxon>Pseudomonadati</taxon>
        <taxon>Pseudomonadota</taxon>
        <taxon>Gammaproteobacteria</taxon>
        <taxon>Alteromonadales</taxon>
        <taxon>Pseudoalteromonadaceae</taxon>
        <taxon>Pseudoalteromonas</taxon>
    </lineage>
</organism>
<keyword evidence="3" id="KW-1133">Transmembrane helix</keyword>
<dbReference type="InterPro" id="IPR001867">
    <property type="entry name" value="OmpR/PhoB-type_DNA-bd"/>
</dbReference>
<evidence type="ECO:0000256" key="2">
    <source>
        <dbReference type="PROSITE-ProRule" id="PRU01091"/>
    </source>
</evidence>
<dbReference type="GO" id="GO:0000160">
    <property type="term" value="P:phosphorelay signal transduction system"/>
    <property type="evidence" value="ECO:0007669"/>
    <property type="project" value="InterPro"/>
</dbReference>
<dbReference type="InterPro" id="IPR036388">
    <property type="entry name" value="WH-like_DNA-bd_sf"/>
</dbReference>
<dbReference type="STRING" id="187330.AMS58_12025"/>
<dbReference type="SUPFAM" id="SSF46894">
    <property type="entry name" value="C-terminal effector domain of the bipartite response regulators"/>
    <property type="match status" value="1"/>
</dbReference>
<dbReference type="SMART" id="SM00862">
    <property type="entry name" value="Trans_reg_C"/>
    <property type="match status" value="1"/>
</dbReference>
<accession>A0A0N1ENX4</accession>
<dbReference type="GO" id="GO:0003677">
    <property type="term" value="F:DNA binding"/>
    <property type="evidence" value="ECO:0007669"/>
    <property type="project" value="UniProtKB-UniRule"/>
</dbReference>
<dbReference type="RefSeq" id="WP_054454476.1">
    <property type="nucleotide sequence ID" value="NZ_LHPH01000011.1"/>
</dbReference>
<gene>
    <name evidence="5" type="ORF">ADS77_11255</name>
</gene>
<keyword evidence="3" id="KW-0812">Transmembrane</keyword>
<evidence type="ECO:0000256" key="1">
    <source>
        <dbReference type="ARBA" id="ARBA00023125"/>
    </source>
</evidence>
<dbReference type="Gene3D" id="2.120.10.60">
    <property type="entry name" value="Tricorn protease N-terminal domain"/>
    <property type="match status" value="1"/>
</dbReference>
<evidence type="ECO:0000259" key="4">
    <source>
        <dbReference type="PROSITE" id="PS51755"/>
    </source>
</evidence>
<dbReference type="SUPFAM" id="SSF101898">
    <property type="entry name" value="NHL repeat"/>
    <property type="match status" value="1"/>
</dbReference>
<protein>
    <recommendedName>
        <fullName evidence="4">OmpR/PhoB-type domain-containing protein</fullName>
    </recommendedName>
</protein>
<dbReference type="CDD" id="cd00383">
    <property type="entry name" value="trans_reg_C"/>
    <property type="match status" value="1"/>
</dbReference>
<dbReference type="InterPro" id="IPR016032">
    <property type="entry name" value="Sig_transdc_resp-reg_C-effctor"/>
</dbReference>
<evidence type="ECO:0000256" key="3">
    <source>
        <dbReference type="SAM" id="Phobius"/>
    </source>
</evidence>
<sequence>MGLARFLTQGNLILVGEWQLNIDQQSISDGDNVRELEPLLFKLLCYFIEHNERIIPRQELAENIWQQSHVDDNAINRAISELRKALKSAKQPGQSIKTHYRAGYSLFISVNSSAISAEPELAVTKPIITPLVPPTLQPTRTPIKVYWPWTMVLLLLVICLFWFYQEQPSASNETQSSMPFLTLEAETISWHKGSYYNLLLPPDKSKLAYMVTTAKPSVTSETSNMYVMDLGSKKEYLIDAGKVYIQGWSSDGERLFYIKCKKNNKYQCQQWQASNFISKEIKKMPLPYSITGGEELTQYTEIGDTAIFRRNNYRGLTHLNALYAYDKKTGEELRITTPNITGTGDYLLTSLSNPDRIIFERHNVSQSEIYMANLDGSSLKLLTTYTHRAWAATYDKDDNTLIWYNRFNSTIESFSLDTMQLGQVIEAPVKAANYAYPLDKQTILISTDLHDLDVNIFDFKTASMEHIATANKHEREGVALKNGDIYFADAYYHDKREHWLKTSNQFINITDQLGTDNIIIAADANSSHLLSYNKSSYQLSILNATDYHVIKQWTMPGHIHSAVMRNNKVAIIYTDATNQNNQIMLLNTDNENTVMSDIDTPLALAWLDDDQLIVHTKNTQFLILDSQTNTYKEFATPDKLTTIKPSIVAIASNDKTLFVATDLEIYSTTLDTMQDVKSLVKMKPTNYVMKLNAQNDKLAISLVSTYNPNSIELYTEHKPND</sequence>
<name>A0A0N1ENX4_9GAMM</name>
<reference evidence="5 6" key="1">
    <citation type="submission" date="2015-08" db="EMBL/GenBank/DDBJ databases">
        <title>Draft Genome Sequence of Pseudoalteromonas porphyrae UCD-SED14.</title>
        <authorList>
            <person name="Coil D.A."/>
            <person name="Jospin G."/>
            <person name="Lee R.D."/>
            <person name="Eisen J.A."/>
        </authorList>
    </citation>
    <scope>NUCLEOTIDE SEQUENCE [LARGE SCALE GENOMIC DNA]</scope>
    <source>
        <strain evidence="5 6">UCD-SED14</strain>
    </source>
</reference>
<evidence type="ECO:0000313" key="5">
    <source>
        <dbReference type="EMBL" id="KPH62953.1"/>
    </source>
</evidence>
<dbReference type="OrthoDB" id="6296073at2"/>
<proteinExistence type="predicted"/>
<dbReference type="SUPFAM" id="SSF69304">
    <property type="entry name" value="Tricorn protease N-terminal domain"/>
    <property type="match status" value="1"/>
</dbReference>
<dbReference type="Pfam" id="PF00486">
    <property type="entry name" value="Trans_reg_C"/>
    <property type="match status" value="1"/>
</dbReference>
<dbReference type="PATRIC" id="fig|187330.3.peg.4381"/>